<reference evidence="2" key="1">
    <citation type="journal article" date="2021" name="Nat. Commun.">
        <title>Genetic determinants of endophytism in the Arabidopsis root mycobiome.</title>
        <authorList>
            <person name="Mesny F."/>
            <person name="Miyauchi S."/>
            <person name="Thiergart T."/>
            <person name="Pickel B."/>
            <person name="Atanasova L."/>
            <person name="Karlsson M."/>
            <person name="Huettel B."/>
            <person name="Barry K.W."/>
            <person name="Haridas S."/>
            <person name="Chen C."/>
            <person name="Bauer D."/>
            <person name="Andreopoulos W."/>
            <person name="Pangilinan J."/>
            <person name="LaButti K."/>
            <person name="Riley R."/>
            <person name="Lipzen A."/>
            <person name="Clum A."/>
            <person name="Drula E."/>
            <person name="Henrissat B."/>
            <person name="Kohler A."/>
            <person name="Grigoriev I.V."/>
            <person name="Martin F.M."/>
            <person name="Hacquard S."/>
        </authorList>
    </citation>
    <scope>NUCLEOTIDE SEQUENCE</scope>
    <source>
        <strain evidence="2">MPI-SDFR-AT-0073</strain>
    </source>
</reference>
<feature type="region of interest" description="Disordered" evidence="1">
    <location>
        <begin position="1"/>
        <end position="58"/>
    </location>
</feature>
<name>A0A9P8ZWX6_9PEZI</name>
<keyword evidence="3" id="KW-1185">Reference proteome</keyword>
<proteinExistence type="predicted"/>
<accession>A0A9P8ZWX6</accession>
<evidence type="ECO:0000313" key="3">
    <source>
        <dbReference type="Proteomes" id="UP000758603"/>
    </source>
</evidence>
<sequence>MDQFLTPQELNPRRRPATPSVASSQLTANNTLSPLSQLVPVEEPADTPTQTLTTPASQNDAYPDYQLWCMEWWCRFPNCELDFNIKNMRVWWWAHGYRLINKQSRLPKHIWVCSICVAKSKPPPTDTYTFVSSTSKSIVNHLRRVH</sequence>
<comment type="caution">
    <text evidence="2">The sequence shown here is derived from an EMBL/GenBank/DDBJ whole genome shotgun (WGS) entry which is preliminary data.</text>
</comment>
<protein>
    <submittedName>
        <fullName evidence="2">Uncharacterized protein</fullName>
    </submittedName>
</protein>
<dbReference type="RefSeq" id="XP_045957664.1">
    <property type="nucleotide sequence ID" value="XM_046096175.1"/>
</dbReference>
<feature type="compositionally biased region" description="Polar residues" evidence="1">
    <location>
        <begin position="47"/>
        <end position="58"/>
    </location>
</feature>
<dbReference type="AlphaFoldDB" id="A0A9P8ZWX6"/>
<dbReference type="EMBL" id="JAGPXC010000005">
    <property type="protein sequence ID" value="KAH6653387.1"/>
    <property type="molecule type" value="Genomic_DNA"/>
</dbReference>
<gene>
    <name evidence="2" type="ORF">BKA67DRAFT_319263</name>
</gene>
<organism evidence="2 3">
    <name type="scientific">Truncatella angustata</name>
    <dbReference type="NCBI Taxonomy" id="152316"/>
    <lineage>
        <taxon>Eukaryota</taxon>
        <taxon>Fungi</taxon>
        <taxon>Dikarya</taxon>
        <taxon>Ascomycota</taxon>
        <taxon>Pezizomycotina</taxon>
        <taxon>Sordariomycetes</taxon>
        <taxon>Xylariomycetidae</taxon>
        <taxon>Amphisphaeriales</taxon>
        <taxon>Sporocadaceae</taxon>
        <taxon>Truncatella</taxon>
    </lineage>
</organism>
<evidence type="ECO:0000256" key="1">
    <source>
        <dbReference type="SAM" id="MobiDB-lite"/>
    </source>
</evidence>
<evidence type="ECO:0000313" key="2">
    <source>
        <dbReference type="EMBL" id="KAH6653387.1"/>
    </source>
</evidence>
<dbReference type="Proteomes" id="UP000758603">
    <property type="component" value="Unassembled WGS sequence"/>
</dbReference>
<feature type="compositionally biased region" description="Polar residues" evidence="1">
    <location>
        <begin position="20"/>
        <end position="36"/>
    </location>
</feature>
<dbReference type="GeneID" id="70125068"/>